<dbReference type="RefSeq" id="WP_020891243.1">
    <property type="nucleotide sequence ID" value="NZ_BJYV01000015.1"/>
</dbReference>
<proteinExistence type="predicted"/>
<feature type="transmembrane region" description="Helical" evidence="1">
    <location>
        <begin position="6"/>
        <end position="29"/>
    </location>
</feature>
<dbReference type="Proteomes" id="UP000321301">
    <property type="component" value="Unassembled WGS sequence"/>
</dbReference>
<keyword evidence="3" id="KW-1185">Reference proteome</keyword>
<organism evidence="2 3">
    <name type="scientific">Cyclobacterium qasimii</name>
    <dbReference type="NCBI Taxonomy" id="1350429"/>
    <lineage>
        <taxon>Bacteria</taxon>
        <taxon>Pseudomonadati</taxon>
        <taxon>Bacteroidota</taxon>
        <taxon>Cytophagia</taxon>
        <taxon>Cytophagales</taxon>
        <taxon>Cyclobacteriaceae</taxon>
        <taxon>Cyclobacterium</taxon>
    </lineage>
</organism>
<sequence length="159" mass="17581">MKKYKWLKPLLIVLAVSAVIGVGIVTYLLNMPHRDVQSTQTDFGISSKELVDEFLSNGETAYDKYLDESGESKILEVEGEVSKISKDFNEQTVILLKAQGEVAGVSCTFLPGQEDLSQLIKVGQKIKVKGVIRSGANYDADLEMYENVIMEKCDLVTSI</sequence>
<evidence type="ECO:0000313" key="3">
    <source>
        <dbReference type="Proteomes" id="UP000321301"/>
    </source>
</evidence>
<evidence type="ECO:0000313" key="2">
    <source>
        <dbReference type="EMBL" id="GEO22407.1"/>
    </source>
</evidence>
<dbReference type="InterPro" id="IPR024422">
    <property type="entry name" value="Protein_unknown_function_OB"/>
</dbReference>
<dbReference type="AlphaFoldDB" id="A0A512CDX4"/>
<dbReference type="EMBL" id="BJYV01000015">
    <property type="protein sequence ID" value="GEO22407.1"/>
    <property type="molecule type" value="Genomic_DNA"/>
</dbReference>
<keyword evidence="1" id="KW-0812">Transmembrane</keyword>
<gene>
    <name evidence="2" type="ORF">CQA01_29410</name>
</gene>
<reference evidence="2 3" key="1">
    <citation type="submission" date="2019-07" db="EMBL/GenBank/DDBJ databases">
        <title>Whole genome shotgun sequence of Cyclobacterium qasimii NBRC 106168.</title>
        <authorList>
            <person name="Hosoyama A."/>
            <person name="Uohara A."/>
            <person name="Ohji S."/>
            <person name="Ichikawa N."/>
        </authorList>
    </citation>
    <scope>NUCLEOTIDE SEQUENCE [LARGE SCALE GENOMIC DNA]</scope>
    <source>
        <strain evidence="2 3">NBRC 106168</strain>
    </source>
</reference>
<accession>A0A512CDX4</accession>
<comment type="caution">
    <text evidence="2">The sequence shown here is derived from an EMBL/GenBank/DDBJ whole genome shotgun (WGS) entry which is preliminary data.</text>
</comment>
<name>A0A512CDX4_9BACT</name>
<keyword evidence="1" id="KW-0472">Membrane</keyword>
<dbReference type="Pfam" id="PF12869">
    <property type="entry name" value="tRNA_anti-like"/>
    <property type="match status" value="1"/>
</dbReference>
<keyword evidence="1" id="KW-1133">Transmembrane helix</keyword>
<evidence type="ECO:0008006" key="4">
    <source>
        <dbReference type="Google" id="ProtNLM"/>
    </source>
</evidence>
<protein>
    <recommendedName>
        <fullName evidence="4">tRNA_anti-like</fullName>
    </recommendedName>
</protein>
<evidence type="ECO:0000256" key="1">
    <source>
        <dbReference type="SAM" id="Phobius"/>
    </source>
</evidence>